<protein>
    <recommendedName>
        <fullName evidence="1">Reverse transcriptase Ty1/copia-type domain-containing protein</fullName>
    </recommendedName>
</protein>
<dbReference type="InterPro" id="IPR013103">
    <property type="entry name" value="RVT_2"/>
</dbReference>
<proteinExistence type="predicted"/>
<evidence type="ECO:0000313" key="3">
    <source>
        <dbReference type="Proteomes" id="UP001054821"/>
    </source>
</evidence>
<organism evidence="2 3">
    <name type="scientific">Prunus dulcis</name>
    <name type="common">Almond</name>
    <name type="synonym">Amygdalus dulcis</name>
    <dbReference type="NCBI Taxonomy" id="3755"/>
    <lineage>
        <taxon>Eukaryota</taxon>
        <taxon>Viridiplantae</taxon>
        <taxon>Streptophyta</taxon>
        <taxon>Embryophyta</taxon>
        <taxon>Tracheophyta</taxon>
        <taxon>Spermatophyta</taxon>
        <taxon>Magnoliopsida</taxon>
        <taxon>eudicotyledons</taxon>
        <taxon>Gunneridae</taxon>
        <taxon>Pentapetalae</taxon>
        <taxon>rosids</taxon>
        <taxon>fabids</taxon>
        <taxon>Rosales</taxon>
        <taxon>Rosaceae</taxon>
        <taxon>Amygdaloideae</taxon>
        <taxon>Amygdaleae</taxon>
        <taxon>Prunus</taxon>
    </lineage>
</organism>
<comment type="caution">
    <text evidence="2">The sequence shown here is derived from an EMBL/GenBank/DDBJ whole genome shotgun (WGS) entry which is preliminary data.</text>
</comment>
<feature type="domain" description="Reverse transcriptase Ty1/copia-type" evidence="1">
    <location>
        <begin position="107"/>
        <end position="209"/>
    </location>
</feature>
<dbReference type="Pfam" id="PF07727">
    <property type="entry name" value="RVT_2"/>
    <property type="match status" value="1"/>
</dbReference>
<dbReference type="EMBL" id="JAJFAZ020000003">
    <property type="protein sequence ID" value="KAI5340667.1"/>
    <property type="molecule type" value="Genomic_DNA"/>
</dbReference>
<sequence length="236" mass="26994">MPSRVFANHSPYFRLFHQHLDIQHLRIFGVVVYPCLSSQSFSARDSISSPNGVSPHLVNYTHSSMLLVFTDKQLEVLIPHMASTGSTTHYEVNAMKEEVTALTMQGTWILVPPPTGVNIVGNKWIYKMKHNSDGSVSRYKARLVVQGFSHKHRFDYTETSSPVVSHTTVRIILSLATMHGWFLRQLDVKNAFLHGNLEEEVFLKQCCDVLDNLQNRDYFKHALYSQVHEPLVIKLM</sequence>
<gene>
    <name evidence="2" type="ORF">L3X38_019941</name>
</gene>
<evidence type="ECO:0000313" key="2">
    <source>
        <dbReference type="EMBL" id="KAI5340667.1"/>
    </source>
</evidence>
<dbReference type="InterPro" id="IPR043502">
    <property type="entry name" value="DNA/RNA_pol_sf"/>
</dbReference>
<dbReference type="Proteomes" id="UP001054821">
    <property type="component" value="Chromosome 3"/>
</dbReference>
<evidence type="ECO:0000259" key="1">
    <source>
        <dbReference type="Pfam" id="PF07727"/>
    </source>
</evidence>
<name>A0AAD4WEL4_PRUDU</name>
<keyword evidence="3" id="KW-1185">Reference proteome</keyword>
<accession>A0AAD4WEL4</accession>
<dbReference type="SUPFAM" id="SSF56672">
    <property type="entry name" value="DNA/RNA polymerases"/>
    <property type="match status" value="1"/>
</dbReference>
<reference evidence="2 3" key="1">
    <citation type="journal article" date="2022" name="G3 (Bethesda)">
        <title>Whole-genome sequence and methylome profiling of the almond [Prunus dulcis (Mill.) D.A. Webb] cultivar 'Nonpareil'.</title>
        <authorList>
            <person name="D'Amico-Willman K.M."/>
            <person name="Ouma W.Z."/>
            <person name="Meulia T."/>
            <person name="Sideli G.M."/>
            <person name="Gradziel T.M."/>
            <person name="Fresnedo-Ramirez J."/>
        </authorList>
    </citation>
    <scope>NUCLEOTIDE SEQUENCE [LARGE SCALE GENOMIC DNA]</scope>
    <source>
        <strain evidence="2">Clone GOH B32 T37-40</strain>
    </source>
</reference>
<dbReference type="AlphaFoldDB" id="A0AAD4WEL4"/>